<evidence type="ECO:0000313" key="8">
    <source>
        <dbReference type="Proteomes" id="UP001501319"/>
    </source>
</evidence>
<keyword evidence="3 6" id="KW-1133">Transmembrane helix</keyword>
<keyword evidence="8" id="KW-1185">Reference proteome</keyword>
<evidence type="ECO:0000313" key="7">
    <source>
        <dbReference type="EMBL" id="GAA1642738.1"/>
    </source>
</evidence>
<name>A0ABP4RA44_9ACTN</name>
<feature type="compositionally biased region" description="Low complexity" evidence="5">
    <location>
        <begin position="75"/>
        <end position="88"/>
    </location>
</feature>
<evidence type="ECO:0000256" key="1">
    <source>
        <dbReference type="ARBA" id="ARBA00004167"/>
    </source>
</evidence>
<sequence length="327" mass="35181">MQVDVSRRSALAHWVKVCSVDRTRGSRLIAGGIALVAFGILATVAIGWDRGSVEATGKVDPAMVAASEAAKARAAIPTAAPTPTGDPTELPSAPPQPQVVTKNPIYRVGRLTASRCQEPEYEPTSVANVRAYYAEFVACLDKAWAPAIRKAGFNFVSPKLVVSAGQSPSSPCDSLDSVAYYCDGAIYMNASVDIKEYQRYDQALTLAYMAFTIGHEYGHHVQELTGIVAARFQRRSTINGVAATLEESRRLELQASCLSGVYFGADRDWLLAGADWLNNFEYVVGNSEDRERDHGSRANHTYWSNAGFDAADPAACNTYTAGSALVS</sequence>
<evidence type="ECO:0000256" key="4">
    <source>
        <dbReference type="ARBA" id="ARBA00023136"/>
    </source>
</evidence>
<comment type="caution">
    <text evidence="7">The sequence shown here is derived from an EMBL/GenBank/DDBJ whole genome shotgun (WGS) entry which is preliminary data.</text>
</comment>
<evidence type="ECO:0000256" key="2">
    <source>
        <dbReference type="ARBA" id="ARBA00022692"/>
    </source>
</evidence>
<dbReference type="EMBL" id="BAAANE010000006">
    <property type="protein sequence ID" value="GAA1642738.1"/>
    <property type="molecule type" value="Genomic_DNA"/>
</dbReference>
<dbReference type="PANTHER" id="PTHR30168">
    <property type="entry name" value="PUTATIVE MEMBRANE PROTEIN YPFJ"/>
    <property type="match status" value="1"/>
</dbReference>
<dbReference type="PANTHER" id="PTHR30168:SF0">
    <property type="entry name" value="INNER MEMBRANE PROTEIN"/>
    <property type="match status" value="1"/>
</dbReference>
<feature type="region of interest" description="Disordered" evidence="5">
    <location>
        <begin position="75"/>
        <end position="97"/>
    </location>
</feature>
<dbReference type="Pfam" id="PF04228">
    <property type="entry name" value="Zn_peptidase"/>
    <property type="match status" value="1"/>
</dbReference>
<evidence type="ECO:0000256" key="5">
    <source>
        <dbReference type="SAM" id="MobiDB-lite"/>
    </source>
</evidence>
<organism evidence="7 8">
    <name type="scientific">Kribbella alba</name>
    <dbReference type="NCBI Taxonomy" id="190197"/>
    <lineage>
        <taxon>Bacteria</taxon>
        <taxon>Bacillati</taxon>
        <taxon>Actinomycetota</taxon>
        <taxon>Actinomycetes</taxon>
        <taxon>Propionibacteriales</taxon>
        <taxon>Kribbellaceae</taxon>
        <taxon>Kribbella</taxon>
    </lineage>
</organism>
<keyword evidence="4 6" id="KW-0472">Membrane</keyword>
<proteinExistence type="predicted"/>
<comment type="subcellular location">
    <subcellularLocation>
        <location evidence="1">Membrane</location>
        <topology evidence="1">Single-pass membrane protein</topology>
    </subcellularLocation>
</comment>
<reference evidence="8" key="1">
    <citation type="journal article" date="2019" name="Int. J. Syst. Evol. Microbiol.">
        <title>The Global Catalogue of Microorganisms (GCM) 10K type strain sequencing project: providing services to taxonomists for standard genome sequencing and annotation.</title>
        <authorList>
            <consortium name="The Broad Institute Genomics Platform"/>
            <consortium name="The Broad Institute Genome Sequencing Center for Infectious Disease"/>
            <person name="Wu L."/>
            <person name="Ma J."/>
        </authorList>
    </citation>
    <scope>NUCLEOTIDE SEQUENCE [LARGE SCALE GENOMIC DNA]</scope>
    <source>
        <strain evidence="8">JCM 14306</strain>
    </source>
</reference>
<evidence type="ECO:0000256" key="3">
    <source>
        <dbReference type="ARBA" id="ARBA00022989"/>
    </source>
</evidence>
<feature type="transmembrane region" description="Helical" evidence="6">
    <location>
        <begin position="28"/>
        <end position="48"/>
    </location>
</feature>
<gene>
    <name evidence="7" type="ORF">GCM10009744_36190</name>
</gene>
<accession>A0ABP4RA44</accession>
<protein>
    <submittedName>
        <fullName evidence="7">Neutral zinc metallopeptidase</fullName>
    </submittedName>
</protein>
<evidence type="ECO:0000256" key="6">
    <source>
        <dbReference type="SAM" id="Phobius"/>
    </source>
</evidence>
<keyword evidence="2 6" id="KW-0812">Transmembrane</keyword>
<dbReference type="InterPro" id="IPR007343">
    <property type="entry name" value="Uncharacterised_pept_Zn_put"/>
</dbReference>
<dbReference type="Proteomes" id="UP001501319">
    <property type="component" value="Unassembled WGS sequence"/>
</dbReference>